<evidence type="ECO:0000256" key="1">
    <source>
        <dbReference type="ARBA" id="ARBA00022679"/>
    </source>
</evidence>
<evidence type="ECO:0000256" key="2">
    <source>
        <dbReference type="ARBA" id="ARBA00022777"/>
    </source>
</evidence>
<dbReference type="GO" id="GO:0005768">
    <property type="term" value="C:endosome"/>
    <property type="evidence" value="ECO:0007669"/>
    <property type="project" value="TreeGrafter"/>
</dbReference>
<reference evidence="4" key="1">
    <citation type="submission" date="2023-08" db="EMBL/GenBank/DDBJ databases">
        <authorList>
            <person name="Chen Y."/>
            <person name="Shah S."/>
            <person name="Dougan E. K."/>
            <person name="Thang M."/>
            <person name="Chan C."/>
        </authorList>
    </citation>
    <scope>NUCLEOTIDE SEQUENCE</scope>
</reference>
<dbReference type="InterPro" id="IPR036940">
    <property type="entry name" value="PI3/4_kinase_cat_sf"/>
</dbReference>
<dbReference type="GO" id="GO:0048015">
    <property type="term" value="P:phosphatidylinositol-mediated signaling"/>
    <property type="evidence" value="ECO:0007669"/>
    <property type="project" value="TreeGrafter"/>
</dbReference>
<evidence type="ECO:0000313" key="5">
    <source>
        <dbReference type="Proteomes" id="UP001178507"/>
    </source>
</evidence>
<dbReference type="InterPro" id="IPR018936">
    <property type="entry name" value="PI3/4_kinase_CS"/>
</dbReference>
<evidence type="ECO:0000313" key="4">
    <source>
        <dbReference type="EMBL" id="CAJ1401476.1"/>
    </source>
</evidence>
<dbReference type="GO" id="GO:0034271">
    <property type="term" value="C:phosphatidylinositol 3-kinase complex, class III, type I"/>
    <property type="evidence" value="ECO:0007669"/>
    <property type="project" value="TreeGrafter"/>
</dbReference>
<dbReference type="InterPro" id="IPR000403">
    <property type="entry name" value="PI3/4_kinase_cat_dom"/>
</dbReference>
<dbReference type="SUPFAM" id="SSF56112">
    <property type="entry name" value="Protein kinase-like (PK-like)"/>
    <property type="match status" value="1"/>
</dbReference>
<dbReference type="GO" id="GO:0016303">
    <property type="term" value="F:1-phosphatidylinositol-3-kinase activity"/>
    <property type="evidence" value="ECO:0007669"/>
    <property type="project" value="TreeGrafter"/>
</dbReference>
<gene>
    <name evidence="4" type="ORF">EVOR1521_LOCUS24611</name>
</gene>
<organism evidence="4 5">
    <name type="scientific">Effrenium voratum</name>
    <dbReference type="NCBI Taxonomy" id="2562239"/>
    <lineage>
        <taxon>Eukaryota</taxon>
        <taxon>Sar</taxon>
        <taxon>Alveolata</taxon>
        <taxon>Dinophyceae</taxon>
        <taxon>Suessiales</taxon>
        <taxon>Symbiodiniaceae</taxon>
        <taxon>Effrenium</taxon>
    </lineage>
</organism>
<feature type="domain" description="PI3K/PI4K catalytic" evidence="3">
    <location>
        <begin position="329"/>
        <end position="624"/>
    </location>
</feature>
<accession>A0AA36JAG9</accession>
<evidence type="ECO:0000259" key="3">
    <source>
        <dbReference type="PROSITE" id="PS50290"/>
    </source>
</evidence>
<dbReference type="GO" id="GO:0000045">
    <property type="term" value="P:autophagosome assembly"/>
    <property type="evidence" value="ECO:0007669"/>
    <property type="project" value="TreeGrafter"/>
</dbReference>
<protein>
    <recommendedName>
        <fullName evidence="3">PI3K/PI4K catalytic domain-containing protein</fullName>
    </recommendedName>
</protein>
<keyword evidence="1" id="KW-0808">Transferase</keyword>
<dbReference type="Gene3D" id="1.10.1070.11">
    <property type="entry name" value="Phosphatidylinositol 3-/4-kinase, catalytic domain"/>
    <property type="match status" value="1"/>
</dbReference>
<comment type="caution">
    <text evidence="4">The sequence shown here is derived from an EMBL/GenBank/DDBJ whole genome shotgun (WGS) entry which is preliminary data.</text>
</comment>
<dbReference type="PROSITE" id="PS50290">
    <property type="entry name" value="PI3_4_KINASE_3"/>
    <property type="match status" value="1"/>
</dbReference>
<keyword evidence="5" id="KW-1185">Reference proteome</keyword>
<dbReference type="PANTHER" id="PTHR10048:SF7">
    <property type="entry name" value="PHOSPHATIDYLINOSITOL 3-KINASE CATALYTIC SUBUNIT TYPE 3"/>
    <property type="match status" value="1"/>
</dbReference>
<dbReference type="Pfam" id="PF00454">
    <property type="entry name" value="PI3_PI4_kinase"/>
    <property type="match status" value="1"/>
</dbReference>
<name>A0AA36JAG9_9DINO</name>
<proteinExistence type="predicted"/>
<dbReference type="GO" id="GO:0000407">
    <property type="term" value="C:phagophore assembly site"/>
    <property type="evidence" value="ECO:0007669"/>
    <property type="project" value="TreeGrafter"/>
</dbReference>
<dbReference type="EMBL" id="CAUJNA010003416">
    <property type="protein sequence ID" value="CAJ1401476.1"/>
    <property type="molecule type" value="Genomic_DNA"/>
</dbReference>
<dbReference type="InterPro" id="IPR015433">
    <property type="entry name" value="PI3/4_kinase"/>
</dbReference>
<dbReference type="PROSITE" id="PS00916">
    <property type="entry name" value="PI3_4_KINASE_2"/>
    <property type="match status" value="1"/>
</dbReference>
<dbReference type="SMART" id="SM00146">
    <property type="entry name" value="PI3Kc"/>
    <property type="match status" value="1"/>
</dbReference>
<dbReference type="Proteomes" id="UP001178507">
    <property type="component" value="Unassembled WGS sequence"/>
</dbReference>
<keyword evidence="2" id="KW-0418">Kinase</keyword>
<dbReference type="GO" id="GO:0005777">
    <property type="term" value="C:peroxisome"/>
    <property type="evidence" value="ECO:0007669"/>
    <property type="project" value="TreeGrafter"/>
</dbReference>
<dbReference type="AlphaFoldDB" id="A0AA36JAG9"/>
<dbReference type="GO" id="GO:0034272">
    <property type="term" value="C:phosphatidylinositol 3-kinase complex, class III, type II"/>
    <property type="evidence" value="ECO:0007669"/>
    <property type="project" value="TreeGrafter"/>
</dbReference>
<dbReference type="InterPro" id="IPR011009">
    <property type="entry name" value="Kinase-like_dom_sf"/>
</dbReference>
<sequence>MSRTGHLLLLLPRSAARRAMRTGGLRDMQNLQELSLCRACARGHSCSSKLSLHDMEQWSSQGNAHLQRQADQGDEGAGLFLLMRLIALVERKWSPTEWKITLPAMLELVQERCAVAGGLCSPAPPRPGGASGASGEPRGRLQCAGGGLARERLICKIEEIATTRDRPGPGEDAPAVVASRAGLVILKMILRHPPRQHGTLERLLQAALRLWDRGPQEELQLQLEQLLDHYDPDSHFHQQLKERLNERAQSVPSVALRLKLALRAREKDVAFKSWENELMNQVDPALEQRLDRLGRFGDLVDRSRKVENFKREEFKDVALPTCLSTTITSWEEATTTSGANGARILKLKGRDGEGPEQEIKVISKCDDAAPEERATGWALEFMNLLIDADPEIRQIRREQNLETGDVKVSYSVVPIAPSHNLVEMVPDAISKEDLAKRSTDPREPTSAKRFLEYLVSKNEAASLTPKARKVLAFTAAVSTVMSFVLGLGDRHAGNIMLTGSGRLFQIDFGFVLGMEPLHTRGYGKQPVLRLDYNEVYEVAQKELMNKIFWPVLHHSFRVLRHHYHILVEFVADIKLKVQEKEWNLSIRQAKRRDENRDFREGDQLDNRAWKKLVKLWEAQDWAEEFLHHRLVPLLSEEGAKRFIEALVLTHRDALVLRMHDKNREVGEQLARTLSSSSQHWREAWSELPRGFAWMASLTPFGHLPSRLFALTIQKREVEDDSQADAIPA</sequence>
<dbReference type="GO" id="GO:0006897">
    <property type="term" value="P:endocytosis"/>
    <property type="evidence" value="ECO:0007669"/>
    <property type="project" value="TreeGrafter"/>
</dbReference>
<dbReference type="PANTHER" id="PTHR10048">
    <property type="entry name" value="PHOSPHATIDYLINOSITOL KINASE"/>
    <property type="match status" value="1"/>
</dbReference>